<proteinExistence type="predicted"/>
<protein>
    <recommendedName>
        <fullName evidence="4">Sel1 repeat family protein</fullName>
    </recommendedName>
</protein>
<keyword evidence="3" id="KW-1185">Reference proteome</keyword>
<dbReference type="Pfam" id="PF08238">
    <property type="entry name" value="Sel1"/>
    <property type="match status" value="3"/>
</dbReference>
<dbReference type="PANTHER" id="PTHR43628">
    <property type="entry name" value="ACTIVATOR OF C KINASE PROTEIN 1-RELATED"/>
    <property type="match status" value="1"/>
</dbReference>
<accession>A0A8J2XLM8</accession>
<dbReference type="Gene3D" id="1.25.40.10">
    <property type="entry name" value="Tetratricopeptide repeat domain"/>
    <property type="match status" value="2"/>
</dbReference>
<evidence type="ECO:0000313" key="2">
    <source>
        <dbReference type="EMBL" id="GGA70738.1"/>
    </source>
</evidence>
<dbReference type="InterPro" id="IPR011990">
    <property type="entry name" value="TPR-like_helical_dom_sf"/>
</dbReference>
<evidence type="ECO:0008006" key="4">
    <source>
        <dbReference type="Google" id="ProtNLM"/>
    </source>
</evidence>
<sequence>MSKQLLAAIMIALPCSVSAADVLKADRLYKESNYPQALVEYEKAADLGLGHAHYQLAVMHNFGKGTEQDSLNALIYFSMAADKNYHDAANMVDKMLAKLPADNRAEINAMLAKVKAQLQQNNNATTYNPAINPQHIGKRVTFGGKQELQQRFHPDDWETDSLYEFLEESAEYSGETAFMMSTPSKPFLIVDNDISEDGTVRNLSEIQRFGWTKTLVDNYALFPGDKPEFDGEPVEFVNRAYLGAAAFNRDALRNDNEKLYEGIRRHVYKLKEGTTLSERYEYAIALLNFSWISREEGEVEQRLLALANEGHPSAMYEYGMKLYREQRDIEVAVHWITQASKYGLARAEYRLGKLLQTSPWVIHDDKKALFWYQSAITKDHLASTLRAIDIKLNSSDNSLRDLDGAIAYLEQIKESHNRHPEYFYLLAVSHINREGRDFTQVVKNMRQAISEGQRKNWDVSAWQYHLDQLTEGNVYIIEES</sequence>
<gene>
    <name evidence="2" type="ORF">GCM10011369_10590</name>
</gene>
<dbReference type="SMART" id="SM00671">
    <property type="entry name" value="SEL1"/>
    <property type="match status" value="4"/>
</dbReference>
<dbReference type="SUPFAM" id="SSF81901">
    <property type="entry name" value="HCP-like"/>
    <property type="match status" value="2"/>
</dbReference>
<evidence type="ECO:0000313" key="3">
    <source>
        <dbReference type="Proteomes" id="UP000619743"/>
    </source>
</evidence>
<feature type="chain" id="PRO_5035295485" description="Sel1 repeat family protein" evidence="1">
    <location>
        <begin position="20"/>
        <end position="480"/>
    </location>
</feature>
<keyword evidence="1" id="KW-0732">Signal</keyword>
<dbReference type="AlphaFoldDB" id="A0A8J2XLM8"/>
<comment type="caution">
    <text evidence="2">The sequence shown here is derived from an EMBL/GenBank/DDBJ whole genome shotgun (WGS) entry which is preliminary data.</text>
</comment>
<reference evidence="3" key="1">
    <citation type="journal article" date="2019" name="Int. J. Syst. Evol. Microbiol.">
        <title>The Global Catalogue of Microorganisms (GCM) 10K type strain sequencing project: providing services to taxonomists for standard genome sequencing and annotation.</title>
        <authorList>
            <consortium name="The Broad Institute Genomics Platform"/>
            <consortium name="The Broad Institute Genome Sequencing Center for Infectious Disease"/>
            <person name="Wu L."/>
            <person name="Ma J."/>
        </authorList>
    </citation>
    <scope>NUCLEOTIDE SEQUENCE [LARGE SCALE GENOMIC DNA]</scope>
    <source>
        <strain evidence="3">CGMCC 1.10130</strain>
    </source>
</reference>
<feature type="signal peptide" evidence="1">
    <location>
        <begin position="1"/>
        <end position="19"/>
    </location>
</feature>
<dbReference type="OrthoDB" id="6378251at2"/>
<dbReference type="Proteomes" id="UP000619743">
    <property type="component" value="Unassembled WGS sequence"/>
</dbReference>
<evidence type="ECO:0000256" key="1">
    <source>
        <dbReference type="SAM" id="SignalP"/>
    </source>
</evidence>
<dbReference type="RefSeq" id="WP_087504668.1">
    <property type="nucleotide sequence ID" value="NZ_BMDX01000003.1"/>
</dbReference>
<dbReference type="EMBL" id="BMDX01000003">
    <property type="protein sequence ID" value="GGA70738.1"/>
    <property type="molecule type" value="Genomic_DNA"/>
</dbReference>
<dbReference type="InterPro" id="IPR006597">
    <property type="entry name" value="Sel1-like"/>
</dbReference>
<dbReference type="PANTHER" id="PTHR43628:SF1">
    <property type="entry name" value="CHITIN SYNTHASE REGULATORY FACTOR 2-RELATED"/>
    <property type="match status" value="1"/>
</dbReference>
<dbReference type="InterPro" id="IPR052945">
    <property type="entry name" value="Mitotic_Regulator"/>
</dbReference>
<name>A0A8J2XLM8_9GAMM</name>
<organism evidence="2 3">
    <name type="scientific">Neiella marina</name>
    <dbReference type="NCBI Taxonomy" id="508461"/>
    <lineage>
        <taxon>Bacteria</taxon>
        <taxon>Pseudomonadati</taxon>
        <taxon>Pseudomonadota</taxon>
        <taxon>Gammaproteobacteria</taxon>
        <taxon>Alteromonadales</taxon>
        <taxon>Echinimonadaceae</taxon>
        <taxon>Neiella</taxon>
    </lineage>
</organism>